<feature type="compositionally biased region" description="Basic residues" evidence="1">
    <location>
        <begin position="182"/>
        <end position="194"/>
    </location>
</feature>
<evidence type="ECO:0000259" key="2">
    <source>
        <dbReference type="Pfam" id="PF20415"/>
    </source>
</evidence>
<organism evidence="3 4">
    <name type="scientific">Thanatephorus cucumeris (strain AG1-IB / isolate 7/3/14)</name>
    <name type="common">Lettuce bottom rot fungus</name>
    <name type="synonym">Rhizoctonia solani</name>
    <dbReference type="NCBI Taxonomy" id="1108050"/>
    <lineage>
        <taxon>Eukaryota</taxon>
        <taxon>Fungi</taxon>
        <taxon>Dikarya</taxon>
        <taxon>Basidiomycota</taxon>
        <taxon>Agaricomycotina</taxon>
        <taxon>Agaricomycetes</taxon>
        <taxon>Cantharellales</taxon>
        <taxon>Ceratobasidiaceae</taxon>
        <taxon>Rhizoctonia</taxon>
        <taxon>Rhizoctonia solani AG-1</taxon>
    </lineage>
</organism>
<feature type="domain" description="DUF6699" evidence="2">
    <location>
        <begin position="285"/>
        <end position="421"/>
    </location>
</feature>
<keyword evidence="4" id="KW-1185">Reference proteome</keyword>
<sequence>MAARVSQYYAQDNTSAGDFVYPEPNYPYLYAARSDAGYTTPAVSHAPLPPPSVAPTHHSGAFSHTHTQQKRHVPVRTYSDTSGSSGGDSSFITPSRSASQVGNRHRDLDYAQSYASPRSQVTSFVSREDLRNIPNGPPDPYMAHTSSAFTPRSKPPVLLPQPVFSNSHPPSTSSASSSSKPIPRRLRGVLKKPRTSTDDSSYTSTSSAPDVVESLPPIIAPSAEERTFAVPPPMTMTSSVSPSATPRRRQSRGLSMAIPSSVSSQTAPHFKGSSEHVSRYLSRPWDARSPPRLDSATRNAPAFDVPGIQSIQLIVAGLPWSVHVRAGVSRPRSSKPRSRPEQMTVGDVVDCVYASLNKSLTRSDVRAASSETKKRIARASAAAEHESQRGEHSARTGKPSAARRIDFLGSRVWFMGIEKNDRFARREGYGLNEGELQKVWVMRFSSTSSGRATTVMV</sequence>
<evidence type="ECO:0000313" key="4">
    <source>
        <dbReference type="Proteomes" id="UP000059188"/>
    </source>
</evidence>
<feature type="compositionally biased region" description="Basic and acidic residues" evidence="1">
    <location>
        <begin position="383"/>
        <end position="394"/>
    </location>
</feature>
<gene>
    <name evidence="3" type="ORF">RSOLAG1IB_06565</name>
</gene>
<dbReference type="InterPro" id="IPR046522">
    <property type="entry name" value="DUF6699"/>
</dbReference>
<dbReference type="Proteomes" id="UP000059188">
    <property type="component" value="Unassembled WGS sequence"/>
</dbReference>
<feature type="compositionally biased region" description="Low complexity" evidence="1">
    <location>
        <begin position="79"/>
        <end position="90"/>
    </location>
</feature>
<dbReference type="OrthoDB" id="1747252at2759"/>
<dbReference type="AlphaFoldDB" id="A0A0B7FA35"/>
<evidence type="ECO:0000313" key="3">
    <source>
        <dbReference type="EMBL" id="CEL53784.1"/>
    </source>
</evidence>
<reference evidence="3 4" key="1">
    <citation type="submission" date="2014-11" db="EMBL/GenBank/DDBJ databases">
        <authorList>
            <person name="Wibberg Daniel"/>
        </authorList>
    </citation>
    <scope>NUCLEOTIDE SEQUENCE [LARGE SCALE GENOMIC DNA]</scope>
    <source>
        <strain evidence="3">Rhizoctonia solani AG1-IB 7/3/14</strain>
    </source>
</reference>
<dbReference type="Pfam" id="PF20415">
    <property type="entry name" value="DUF6699"/>
    <property type="match status" value="1"/>
</dbReference>
<accession>A0A0B7FA35</accession>
<dbReference type="EMBL" id="LN679113">
    <property type="protein sequence ID" value="CEL53784.1"/>
    <property type="molecule type" value="Genomic_DNA"/>
</dbReference>
<feature type="compositionally biased region" description="Low complexity" evidence="1">
    <location>
        <begin position="165"/>
        <end position="181"/>
    </location>
</feature>
<protein>
    <recommendedName>
        <fullName evidence="2">DUF6699 domain-containing protein</fullName>
    </recommendedName>
</protein>
<feature type="compositionally biased region" description="Low complexity" evidence="1">
    <location>
        <begin position="198"/>
        <end position="207"/>
    </location>
</feature>
<feature type="compositionally biased region" description="Polar residues" evidence="1">
    <location>
        <begin position="258"/>
        <end position="267"/>
    </location>
</feature>
<feature type="region of interest" description="Disordered" evidence="1">
    <location>
        <begin position="41"/>
        <end position="275"/>
    </location>
</feature>
<proteinExistence type="predicted"/>
<feature type="region of interest" description="Disordered" evidence="1">
    <location>
        <begin position="380"/>
        <end position="401"/>
    </location>
</feature>
<evidence type="ECO:0000256" key="1">
    <source>
        <dbReference type="SAM" id="MobiDB-lite"/>
    </source>
</evidence>
<name>A0A0B7FA35_THACB</name>
<feature type="compositionally biased region" description="Polar residues" evidence="1">
    <location>
        <begin position="91"/>
        <end position="102"/>
    </location>
</feature>
<feature type="compositionally biased region" description="Polar residues" evidence="1">
    <location>
        <begin position="113"/>
        <end position="125"/>
    </location>
</feature>